<dbReference type="EMBL" id="JBGMDY010000004">
    <property type="protein sequence ID" value="KAL2336801.1"/>
    <property type="molecule type" value="Genomic_DNA"/>
</dbReference>
<name>A0ABD1MLW3_9FABA</name>
<proteinExistence type="predicted"/>
<feature type="region of interest" description="Disordered" evidence="1">
    <location>
        <begin position="1"/>
        <end position="22"/>
    </location>
</feature>
<dbReference type="PANTHER" id="PTHR46537">
    <property type="entry name" value="OS11G0578200 PROTEIN"/>
    <property type="match status" value="1"/>
</dbReference>
<organism evidence="2 3">
    <name type="scientific">Flemingia macrophylla</name>
    <dbReference type="NCBI Taxonomy" id="520843"/>
    <lineage>
        <taxon>Eukaryota</taxon>
        <taxon>Viridiplantae</taxon>
        <taxon>Streptophyta</taxon>
        <taxon>Embryophyta</taxon>
        <taxon>Tracheophyta</taxon>
        <taxon>Spermatophyta</taxon>
        <taxon>Magnoliopsida</taxon>
        <taxon>eudicotyledons</taxon>
        <taxon>Gunneridae</taxon>
        <taxon>Pentapetalae</taxon>
        <taxon>rosids</taxon>
        <taxon>fabids</taxon>
        <taxon>Fabales</taxon>
        <taxon>Fabaceae</taxon>
        <taxon>Papilionoideae</taxon>
        <taxon>50 kb inversion clade</taxon>
        <taxon>NPAAA clade</taxon>
        <taxon>indigoferoid/millettioid clade</taxon>
        <taxon>Phaseoleae</taxon>
        <taxon>Flemingia</taxon>
    </lineage>
</organism>
<evidence type="ECO:0000256" key="1">
    <source>
        <dbReference type="SAM" id="MobiDB-lite"/>
    </source>
</evidence>
<keyword evidence="3" id="KW-1185">Reference proteome</keyword>
<gene>
    <name evidence="2" type="ORF">Fmac_011247</name>
</gene>
<sequence>MQKSYNKTFKRQRAALGKKHSTSTFIKRSKVKYLRTSNLRRRRNFKNATKNPEPSRNMGNALPIIFEEKETEVVSYTSEVEEEGESNTSEEAQSPPHDVTNMVAITNRTNEIVPELQLINDIHSSFDAFVWGKNGQRSNTRSTAINVATSRSKRLSRLIDHLRSSEQNDDEYVAHKTSLQIEEIELYLVNEFQLNIVNGDGKLDPNNDKLQLLAREEETLAELKENNSLNFGHLVVAYKRKMWNLNEVLPCVE</sequence>
<accession>A0ABD1MLW3</accession>
<comment type="caution">
    <text evidence="2">The sequence shown here is derived from an EMBL/GenBank/DDBJ whole genome shotgun (WGS) entry which is preliminary data.</text>
</comment>
<evidence type="ECO:0000313" key="2">
    <source>
        <dbReference type="EMBL" id="KAL2336801.1"/>
    </source>
</evidence>
<dbReference type="AlphaFoldDB" id="A0ABD1MLW3"/>
<dbReference type="InterPro" id="IPR044592">
    <property type="entry name" value="RING1A/B"/>
</dbReference>
<dbReference type="Proteomes" id="UP001603857">
    <property type="component" value="Unassembled WGS sequence"/>
</dbReference>
<feature type="region of interest" description="Disordered" evidence="1">
    <location>
        <begin position="77"/>
        <end position="97"/>
    </location>
</feature>
<protein>
    <submittedName>
        <fullName evidence="2">Uncharacterized protein</fullName>
    </submittedName>
</protein>
<reference evidence="2 3" key="1">
    <citation type="submission" date="2024-08" db="EMBL/GenBank/DDBJ databases">
        <title>Insights into the chromosomal genome structure of Flemingia macrophylla.</title>
        <authorList>
            <person name="Ding Y."/>
            <person name="Zhao Y."/>
            <person name="Bi W."/>
            <person name="Wu M."/>
            <person name="Zhao G."/>
            <person name="Gong Y."/>
            <person name="Li W."/>
            <person name="Zhang P."/>
        </authorList>
    </citation>
    <scope>NUCLEOTIDE SEQUENCE [LARGE SCALE GENOMIC DNA]</scope>
    <source>
        <strain evidence="2">DYQJB</strain>
        <tissue evidence="2">Leaf</tissue>
    </source>
</reference>
<feature type="compositionally biased region" description="Basic residues" evidence="1">
    <location>
        <begin position="8"/>
        <end position="22"/>
    </location>
</feature>
<evidence type="ECO:0000313" key="3">
    <source>
        <dbReference type="Proteomes" id="UP001603857"/>
    </source>
</evidence>
<dbReference type="PANTHER" id="PTHR46537:SF3">
    <property type="entry name" value="E3 UBIQUITIN-PROTEIN LIGASE RING1A"/>
    <property type="match status" value="1"/>
</dbReference>